<gene>
    <name evidence="1" type="ORF">TorRG33x02_317580</name>
</gene>
<comment type="caution">
    <text evidence="1">The sequence shown here is derived from an EMBL/GenBank/DDBJ whole genome shotgun (WGS) entry which is preliminary data.</text>
</comment>
<evidence type="ECO:0000313" key="2">
    <source>
        <dbReference type="Proteomes" id="UP000237000"/>
    </source>
</evidence>
<dbReference type="InParanoid" id="A0A2P5BKS9"/>
<proteinExistence type="predicted"/>
<dbReference type="EMBL" id="JXTC01000502">
    <property type="protein sequence ID" value="PON49388.1"/>
    <property type="molecule type" value="Genomic_DNA"/>
</dbReference>
<protein>
    <submittedName>
        <fullName evidence="1">Uncharacterized protein</fullName>
    </submittedName>
</protein>
<sequence length="74" mass="8619">MREGEETVEWSVYWNQLFCKTSSTNLGSLVTRNNMMRRLGNEFPDSLNRTELEELHELKNELEALDAGTARVKE</sequence>
<name>A0A2P5BKS9_TREOI</name>
<organism evidence="1 2">
    <name type="scientific">Trema orientale</name>
    <name type="common">Charcoal tree</name>
    <name type="synonym">Celtis orientalis</name>
    <dbReference type="NCBI Taxonomy" id="63057"/>
    <lineage>
        <taxon>Eukaryota</taxon>
        <taxon>Viridiplantae</taxon>
        <taxon>Streptophyta</taxon>
        <taxon>Embryophyta</taxon>
        <taxon>Tracheophyta</taxon>
        <taxon>Spermatophyta</taxon>
        <taxon>Magnoliopsida</taxon>
        <taxon>eudicotyledons</taxon>
        <taxon>Gunneridae</taxon>
        <taxon>Pentapetalae</taxon>
        <taxon>rosids</taxon>
        <taxon>fabids</taxon>
        <taxon>Rosales</taxon>
        <taxon>Cannabaceae</taxon>
        <taxon>Trema</taxon>
    </lineage>
</organism>
<dbReference type="Proteomes" id="UP000237000">
    <property type="component" value="Unassembled WGS sequence"/>
</dbReference>
<evidence type="ECO:0000313" key="1">
    <source>
        <dbReference type="EMBL" id="PON49388.1"/>
    </source>
</evidence>
<keyword evidence="2" id="KW-1185">Reference proteome</keyword>
<dbReference type="AlphaFoldDB" id="A0A2P5BKS9"/>
<reference evidence="2" key="1">
    <citation type="submission" date="2016-06" db="EMBL/GenBank/DDBJ databases">
        <title>Parallel loss of symbiosis genes in relatives of nitrogen-fixing non-legume Parasponia.</title>
        <authorList>
            <person name="Van Velzen R."/>
            <person name="Holmer R."/>
            <person name="Bu F."/>
            <person name="Rutten L."/>
            <person name="Van Zeijl A."/>
            <person name="Liu W."/>
            <person name="Santuari L."/>
            <person name="Cao Q."/>
            <person name="Sharma T."/>
            <person name="Shen D."/>
            <person name="Roswanjaya Y."/>
            <person name="Wardhani T."/>
            <person name="Kalhor M.S."/>
            <person name="Jansen J."/>
            <person name="Van den Hoogen J."/>
            <person name="Gungor B."/>
            <person name="Hartog M."/>
            <person name="Hontelez J."/>
            <person name="Verver J."/>
            <person name="Yang W.-C."/>
            <person name="Schijlen E."/>
            <person name="Repin R."/>
            <person name="Schilthuizen M."/>
            <person name="Schranz E."/>
            <person name="Heidstra R."/>
            <person name="Miyata K."/>
            <person name="Fedorova E."/>
            <person name="Kohlen W."/>
            <person name="Bisseling T."/>
            <person name="Smit S."/>
            <person name="Geurts R."/>
        </authorList>
    </citation>
    <scope>NUCLEOTIDE SEQUENCE [LARGE SCALE GENOMIC DNA]</scope>
    <source>
        <strain evidence="2">cv. RG33-2</strain>
    </source>
</reference>
<accession>A0A2P5BKS9</accession>